<comment type="caution">
    <text evidence="1">The sequence shown here is derived from an EMBL/GenBank/DDBJ whole genome shotgun (WGS) entry which is preliminary data.</text>
</comment>
<protein>
    <recommendedName>
        <fullName evidence="3">Bulb-type lectin domain-containing protein</fullName>
    </recommendedName>
</protein>
<sequence length="73" mass="7997">MLPTSTSASTARSVTGNFWQDGGRLLLLDPRGNTLWRGTSDCQGFWHDYKGMGGPLTYCDGNDLVIPRPGHKD</sequence>
<evidence type="ECO:0000313" key="2">
    <source>
        <dbReference type="Proteomes" id="UP001501563"/>
    </source>
</evidence>
<proteinExistence type="predicted"/>
<organism evidence="1 2">
    <name type="scientific">Streptomyces lannensis</name>
    <dbReference type="NCBI Taxonomy" id="766498"/>
    <lineage>
        <taxon>Bacteria</taxon>
        <taxon>Bacillati</taxon>
        <taxon>Actinomycetota</taxon>
        <taxon>Actinomycetes</taxon>
        <taxon>Kitasatosporales</taxon>
        <taxon>Streptomycetaceae</taxon>
        <taxon>Streptomyces</taxon>
    </lineage>
</organism>
<name>A0ABP7LYC7_9ACTN</name>
<reference evidence="2" key="1">
    <citation type="journal article" date="2019" name="Int. J. Syst. Evol. Microbiol.">
        <title>The Global Catalogue of Microorganisms (GCM) 10K type strain sequencing project: providing services to taxonomists for standard genome sequencing and annotation.</title>
        <authorList>
            <consortium name="The Broad Institute Genomics Platform"/>
            <consortium name="The Broad Institute Genome Sequencing Center for Infectious Disease"/>
            <person name="Wu L."/>
            <person name="Ma J."/>
        </authorList>
    </citation>
    <scope>NUCLEOTIDE SEQUENCE [LARGE SCALE GENOMIC DNA]</scope>
    <source>
        <strain evidence="2">JCM 16578</strain>
    </source>
</reference>
<gene>
    <name evidence="1" type="ORF">GCM10022207_94290</name>
</gene>
<dbReference type="Proteomes" id="UP001501563">
    <property type="component" value="Unassembled WGS sequence"/>
</dbReference>
<accession>A0ABP7LYC7</accession>
<keyword evidence="2" id="KW-1185">Reference proteome</keyword>
<dbReference type="EMBL" id="BAAAZA010000092">
    <property type="protein sequence ID" value="GAA3910043.1"/>
    <property type="molecule type" value="Genomic_DNA"/>
</dbReference>
<evidence type="ECO:0000313" key="1">
    <source>
        <dbReference type="EMBL" id="GAA3910043.1"/>
    </source>
</evidence>
<evidence type="ECO:0008006" key="3">
    <source>
        <dbReference type="Google" id="ProtNLM"/>
    </source>
</evidence>